<gene>
    <name evidence="2" type="ORF">DV733_02730</name>
</gene>
<name>A0A4D6HAY2_9EURY</name>
<dbReference type="GeneID" id="55549122"/>
<reference evidence="2 3" key="1">
    <citation type="journal article" date="2019" name="Nat. Commun.">
        <title>A new type of DNA phosphorothioation-based antiviral system in archaea.</title>
        <authorList>
            <person name="Xiong L."/>
            <person name="Liu S."/>
            <person name="Chen S."/>
            <person name="Xiao Y."/>
            <person name="Zhu B."/>
            <person name="Gao Y."/>
            <person name="Zhang Y."/>
            <person name="Chen B."/>
            <person name="Luo J."/>
            <person name="Deng Z."/>
            <person name="Chen X."/>
            <person name="Wang L."/>
            <person name="Chen S."/>
        </authorList>
    </citation>
    <scope>NUCLEOTIDE SEQUENCE [LARGE SCALE GENOMIC DNA]</scope>
    <source>
        <strain evidence="2 3">CBA1105</strain>
    </source>
</reference>
<dbReference type="KEGG" id="hsn:DV733_02730"/>
<dbReference type="AlphaFoldDB" id="A0A4D6HAY2"/>
<accession>A0A4D6HAY2</accession>
<dbReference type="STRING" id="1457250.GCA_000755225_02843"/>
<sequence length="138" mass="14833">MDCSRCGGELETYSLGEKEAYVCTDCGFADTPVEHEATKRPEPEPWAAALKRFHEKFVEGDAAIVGSGETAALVEIDRDQSADEAVPPTDDVDEKAVAGESDEKDVAADENGRPDEAVQDDDVDDASEDVGEEREKPA</sequence>
<feature type="compositionally biased region" description="Acidic residues" evidence="1">
    <location>
        <begin position="117"/>
        <end position="132"/>
    </location>
</feature>
<dbReference type="EMBL" id="CP031310">
    <property type="protein sequence ID" value="QCC50212.1"/>
    <property type="molecule type" value="Genomic_DNA"/>
</dbReference>
<feature type="compositionally biased region" description="Basic and acidic residues" evidence="1">
    <location>
        <begin position="104"/>
        <end position="116"/>
    </location>
</feature>
<keyword evidence="3" id="KW-1185">Reference proteome</keyword>
<evidence type="ECO:0000313" key="2">
    <source>
        <dbReference type="EMBL" id="QCC50212.1"/>
    </source>
</evidence>
<organism evidence="2 3">
    <name type="scientific">Halapricum salinum</name>
    <dbReference type="NCBI Taxonomy" id="1457250"/>
    <lineage>
        <taxon>Archaea</taxon>
        <taxon>Methanobacteriati</taxon>
        <taxon>Methanobacteriota</taxon>
        <taxon>Stenosarchaea group</taxon>
        <taxon>Halobacteria</taxon>
        <taxon>Halobacteriales</taxon>
        <taxon>Haloarculaceae</taxon>
        <taxon>Halapricum</taxon>
    </lineage>
</organism>
<feature type="region of interest" description="Disordered" evidence="1">
    <location>
        <begin position="77"/>
        <end position="138"/>
    </location>
</feature>
<proteinExistence type="predicted"/>
<dbReference type="RefSeq" id="WP_049993656.1">
    <property type="nucleotide sequence ID" value="NZ_CP031310.1"/>
</dbReference>
<dbReference type="Proteomes" id="UP000296706">
    <property type="component" value="Chromosome"/>
</dbReference>
<evidence type="ECO:0000256" key="1">
    <source>
        <dbReference type="SAM" id="MobiDB-lite"/>
    </source>
</evidence>
<evidence type="ECO:0000313" key="3">
    <source>
        <dbReference type="Proteomes" id="UP000296706"/>
    </source>
</evidence>
<protein>
    <recommendedName>
        <fullName evidence="4">Zinc finger FPG/IleRS-type domain-containing protein</fullName>
    </recommendedName>
</protein>
<evidence type="ECO:0008006" key="4">
    <source>
        <dbReference type="Google" id="ProtNLM"/>
    </source>
</evidence>
<dbReference type="OrthoDB" id="331156at2157"/>